<evidence type="ECO:0000259" key="2">
    <source>
        <dbReference type="PROSITE" id="PS50846"/>
    </source>
</evidence>
<dbReference type="PROSITE" id="PS01047">
    <property type="entry name" value="HMA_1"/>
    <property type="match status" value="1"/>
</dbReference>
<keyword evidence="4" id="KW-1185">Reference proteome</keyword>
<dbReference type="RefSeq" id="WP_099026593.1">
    <property type="nucleotide sequence ID" value="NZ_JANIDW010000002.1"/>
</dbReference>
<gene>
    <name evidence="3" type="ORF">NQF64_04705</name>
</gene>
<name>A0ABT3W643_9PROT</name>
<dbReference type="SUPFAM" id="SSF55008">
    <property type="entry name" value="HMA, heavy metal-associated domain"/>
    <property type="match status" value="1"/>
</dbReference>
<evidence type="ECO:0000256" key="1">
    <source>
        <dbReference type="ARBA" id="ARBA00022723"/>
    </source>
</evidence>
<dbReference type="Gene3D" id="3.30.70.100">
    <property type="match status" value="1"/>
</dbReference>
<proteinExistence type="predicted"/>
<organism evidence="3 4">
    <name type="scientific">Bombella saccharophila</name>
    <dbReference type="NCBI Taxonomy" id="2967338"/>
    <lineage>
        <taxon>Bacteria</taxon>
        <taxon>Pseudomonadati</taxon>
        <taxon>Pseudomonadota</taxon>
        <taxon>Alphaproteobacteria</taxon>
        <taxon>Acetobacterales</taxon>
        <taxon>Acetobacteraceae</taxon>
        <taxon>Bombella</taxon>
    </lineage>
</organism>
<evidence type="ECO:0000313" key="3">
    <source>
        <dbReference type="EMBL" id="MCX5614542.1"/>
    </source>
</evidence>
<dbReference type="InterPro" id="IPR036163">
    <property type="entry name" value="HMA_dom_sf"/>
</dbReference>
<dbReference type="Proteomes" id="UP001165648">
    <property type="component" value="Unassembled WGS sequence"/>
</dbReference>
<sequence length="69" mass="7285">MTTPLTIPVAGMTCEGCVRALTRVLEASPAIKQATVTLEPPQARILFQAAPLPQAEINALIRQAGFEPA</sequence>
<dbReference type="CDD" id="cd00371">
    <property type="entry name" value="HMA"/>
    <property type="match status" value="1"/>
</dbReference>
<dbReference type="InterPro" id="IPR006121">
    <property type="entry name" value="HMA_dom"/>
</dbReference>
<dbReference type="PROSITE" id="PS50846">
    <property type="entry name" value="HMA_2"/>
    <property type="match status" value="1"/>
</dbReference>
<dbReference type="EMBL" id="JANIDW010000002">
    <property type="protein sequence ID" value="MCX5614542.1"/>
    <property type="molecule type" value="Genomic_DNA"/>
</dbReference>
<accession>A0ABT3W643</accession>
<comment type="caution">
    <text evidence="3">The sequence shown here is derived from an EMBL/GenBank/DDBJ whole genome shotgun (WGS) entry which is preliminary data.</text>
</comment>
<reference evidence="3 4" key="1">
    <citation type="submission" date="2022-07" db="EMBL/GenBank/DDBJ databases">
        <title>Bombella genomes.</title>
        <authorList>
            <person name="Harer L."/>
            <person name="Styblova S."/>
            <person name="Ehrmann M."/>
        </authorList>
    </citation>
    <scope>NUCLEOTIDE SEQUENCE [LARGE SCALE GENOMIC DNA]</scope>
    <source>
        <strain evidence="3 4">TMW 2.2558</strain>
    </source>
</reference>
<keyword evidence="1" id="KW-0479">Metal-binding</keyword>
<feature type="domain" description="HMA" evidence="2">
    <location>
        <begin position="3"/>
        <end position="69"/>
    </location>
</feature>
<evidence type="ECO:0000313" key="4">
    <source>
        <dbReference type="Proteomes" id="UP001165648"/>
    </source>
</evidence>
<dbReference type="InterPro" id="IPR017969">
    <property type="entry name" value="Heavy-metal-associated_CS"/>
</dbReference>
<dbReference type="Pfam" id="PF00403">
    <property type="entry name" value="HMA"/>
    <property type="match status" value="1"/>
</dbReference>
<protein>
    <submittedName>
        <fullName evidence="3">Heavy-metal-associated domain-containing protein</fullName>
    </submittedName>
</protein>